<proteinExistence type="predicted"/>
<protein>
    <submittedName>
        <fullName evidence="1">Uncharacterized protein</fullName>
    </submittedName>
</protein>
<name>A0ABT0ET87_9PSED</name>
<gene>
    <name evidence="1" type="ORF">L9059_00205</name>
</gene>
<accession>A0ABT0ET87</accession>
<sequence length="230" mass="24707">MNATTALPSTPQLGFDFNLHSPPSAAVNKCGSTSVYEFDLSNPTGIAAGEALSRMIVDDRVLFLGMTNWRALLDRAITSGHTELYPSEDGRQGLRKPGFRFGPITRMPEQGHEYVKRAVLALKLQKALSAGVALKSVRITVWETIKLDLVARASGILIVVYEGRKAAASLELAFADLPFTTGSPASDVNAQTEFFAMRLAAVYPTVEPGRLAEAANAAFAQVTKVLDGPR</sequence>
<dbReference type="EMBL" id="JAKNRW010000001">
    <property type="protein sequence ID" value="MCK1788634.1"/>
    <property type="molecule type" value="Genomic_DNA"/>
</dbReference>
<comment type="caution">
    <text evidence="1">The sequence shown here is derived from an EMBL/GenBank/DDBJ whole genome shotgun (WGS) entry which is preliminary data.</text>
</comment>
<evidence type="ECO:0000313" key="2">
    <source>
        <dbReference type="Proteomes" id="UP001299876"/>
    </source>
</evidence>
<dbReference type="RefSeq" id="WP_247285420.1">
    <property type="nucleotide sequence ID" value="NZ_JAKNRW010000001.1"/>
</dbReference>
<evidence type="ECO:0000313" key="1">
    <source>
        <dbReference type="EMBL" id="MCK1788634.1"/>
    </source>
</evidence>
<keyword evidence="2" id="KW-1185">Reference proteome</keyword>
<reference evidence="1 2" key="1">
    <citation type="submission" date="2022-02" db="EMBL/GenBank/DDBJ databases">
        <title>Comparative genomics of the first Antarctic Pseudomonas spp. capable of biotransforming 2,4,6-Trinitrotoluene.</title>
        <authorList>
            <person name="Cabrera M.A."/>
            <person name="Marquez S.L."/>
            <person name="Perez-Donoso J.M."/>
        </authorList>
    </citation>
    <scope>NUCLEOTIDE SEQUENCE [LARGE SCALE GENOMIC DNA]</scope>
    <source>
        <strain evidence="1 2">TNT19</strain>
    </source>
</reference>
<organism evidence="1 2">
    <name type="scientific">Pseudomonas violetae</name>
    <dbReference type="NCBI Taxonomy" id="2915813"/>
    <lineage>
        <taxon>Bacteria</taxon>
        <taxon>Pseudomonadati</taxon>
        <taxon>Pseudomonadota</taxon>
        <taxon>Gammaproteobacteria</taxon>
        <taxon>Pseudomonadales</taxon>
        <taxon>Pseudomonadaceae</taxon>
        <taxon>Pseudomonas</taxon>
    </lineage>
</organism>
<dbReference type="Proteomes" id="UP001299876">
    <property type="component" value="Unassembled WGS sequence"/>
</dbReference>